<dbReference type="Proteomes" id="UP000239917">
    <property type="component" value="Unassembled WGS sequence"/>
</dbReference>
<name>A0A2S5ZDQ2_9GAMM</name>
<proteinExistence type="predicted"/>
<organism evidence="2 3">
    <name type="scientific">Marinobacter maroccanus</name>
    <dbReference type="NCBI Taxonomy" id="2055143"/>
    <lineage>
        <taxon>Bacteria</taxon>
        <taxon>Pseudomonadati</taxon>
        <taxon>Pseudomonadota</taxon>
        <taxon>Gammaproteobacteria</taxon>
        <taxon>Pseudomonadales</taxon>
        <taxon>Marinobacteraceae</taxon>
        <taxon>Marinobacter</taxon>
    </lineage>
</organism>
<comment type="caution">
    <text evidence="2">The sequence shown here is derived from an EMBL/GenBank/DDBJ whole genome shotgun (WGS) entry which is preliminary data.</text>
</comment>
<dbReference type="AlphaFoldDB" id="A0A2S5ZDQ2"/>
<gene>
    <name evidence="2" type="ORF">KEHDKFFH_03585</name>
</gene>
<dbReference type="OrthoDB" id="6362972at2"/>
<evidence type="ECO:0000313" key="3">
    <source>
        <dbReference type="Proteomes" id="UP000239917"/>
    </source>
</evidence>
<evidence type="ECO:0000256" key="1">
    <source>
        <dbReference type="SAM" id="SignalP"/>
    </source>
</evidence>
<reference evidence="2 3" key="1">
    <citation type="submission" date="2018-01" db="EMBL/GenBank/DDBJ databases">
        <title>Complete genome sequences of the type strains of Marinobacter flavimaris and Marinobacter maroccanus.</title>
        <authorList>
            <person name="Palau M."/>
            <person name="Boujida N."/>
            <person name="Manresa A."/>
            <person name="Minana-Galbis D."/>
        </authorList>
    </citation>
    <scope>NUCLEOTIDE SEQUENCE [LARGE SCALE GENOMIC DNA]</scope>
    <source>
        <strain evidence="2 3">N4</strain>
    </source>
</reference>
<accession>A0A2S5ZDQ2</accession>
<protein>
    <submittedName>
        <fullName evidence="2">Uncharacterized protein</fullName>
    </submittedName>
</protein>
<evidence type="ECO:0000313" key="2">
    <source>
        <dbReference type="EMBL" id="PPI85527.1"/>
    </source>
</evidence>
<dbReference type="EMBL" id="PSSX01000002">
    <property type="protein sequence ID" value="PPI85527.1"/>
    <property type="molecule type" value="Genomic_DNA"/>
</dbReference>
<feature type="chain" id="PRO_5015748019" evidence="1">
    <location>
        <begin position="29"/>
        <end position="197"/>
    </location>
</feature>
<feature type="signal peptide" evidence="1">
    <location>
        <begin position="1"/>
        <end position="28"/>
    </location>
</feature>
<keyword evidence="3" id="KW-1185">Reference proteome</keyword>
<sequence length="197" mass="21387">MIFPAFSRAYKPVLASLMLLLTSGCASYYSHFAMFPAENSSGEPRHVRMSWQSAEYPNWWFAGDKATSVKLETQCSDRVWRLRDGNGAGGCGTGIRACGEPGKDLVAGEGEPATGSTRCMSINPADPDARIAEMDDKLELLVSCTPAVVTEGQGDDAVNLDYLRASSVPYTVYVRKAPRGSMRARLPEFDESVCDAE</sequence>
<keyword evidence="1" id="KW-0732">Signal</keyword>